<keyword evidence="3" id="KW-0804">Transcription</keyword>
<dbReference type="Gene3D" id="1.10.10.10">
    <property type="entry name" value="Winged helix-like DNA-binding domain superfamily/Winged helix DNA-binding domain"/>
    <property type="match status" value="1"/>
</dbReference>
<comment type="caution">
    <text evidence="5">The sequence shown here is derived from an EMBL/GenBank/DDBJ whole genome shotgun (WGS) entry which is preliminary data.</text>
</comment>
<keyword evidence="6" id="KW-1185">Reference proteome</keyword>
<dbReference type="InterPro" id="IPR000835">
    <property type="entry name" value="HTH_MarR-typ"/>
</dbReference>
<dbReference type="EMBL" id="RQXV01000001">
    <property type="protein sequence ID" value="RRD01451.1"/>
    <property type="molecule type" value="Genomic_DNA"/>
</dbReference>
<gene>
    <name evidence="5" type="ORF">EHS89_02505</name>
</gene>
<evidence type="ECO:0000313" key="5">
    <source>
        <dbReference type="EMBL" id="RRD01451.1"/>
    </source>
</evidence>
<evidence type="ECO:0000256" key="3">
    <source>
        <dbReference type="ARBA" id="ARBA00023163"/>
    </source>
</evidence>
<feature type="domain" description="HTH marR-type" evidence="4">
    <location>
        <begin position="2"/>
        <end position="135"/>
    </location>
</feature>
<organism evidence="5 6">
    <name type="scientific">Amphritea balenae</name>
    <dbReference type="NCBI Taxonomy" id="452629"/>
    <lineage>
        <taxon>Bacteria</taxon>
        <taxon>Pseudomonadati</taxon>
        <taxon>Pseudomonadota</taxon>
        <taxon>Gammaproteobacteria</taxon>
        <taxon>Oceanospirillales</taxon>
        <taxon>Oceanospirillaceae</taxon>
        <taxon>Amphritea</taxon>
    </lineage>
</organism>
<dbReference type="GO" id="GO:0003677">
    <property type="term" value="F:DNA binding"/>
    <property type="evidence" value="ECO:0007669"/>
    <property type="project" value="UniProtKB-KW"/>
</dbReference>
<reference evidence="5 6" key="1">
    <citation type="submission" date="2018-11" db="EMBL/GenBank/DDBJ databases">
        <title>The draft genome sequence of Amphritea balenae JAMM 1525T.</title>
        <authorList>
            <person name="Fang Z."/>
            <person name="Zhang Y."/>
            <person name="Han X."/>
        </authorList>
    </citation>
    <scope>NUCLEOTIDE SEQUENCE [LARGE SCALE GENOMIC DNA]</scope>
    <source>
        <strain evidence="5 6">JAMM 1525</strain>
    </source>
</reference>
<dbReference type="SMART" id="SM00347">
    <property type="entry name" value="HTH_MARR"/>
    <property type="match status" value="1"/>
</dbReference>
<dbReference type="PROSITE" id="PS50995">
    <property type="entry name" value="HTH_MARR_2"/>
    <property type="match status" value="1"/>
</dbReference>
<evidence type="ECO:0000256" key="1">
    <source>
        <dbReference type="ARBA" id="ARBA00023015"/>
    </source>
</evidence>
<dbReference type="InterPro" id="IPR036390">
    <property type="entry name" value="WH_DNA-bd_sf"/>
</dbReference>
<dbReference type="InterPro" id="IPR036388">
    <property type="entry name" value="WH-like_DNA-bd_sf"/>
</dbReference>
<dbReference type="GO" id="GO:0003700">
    <property type="term" value="F:DNA-binding transcription factor activity"/>
    <property type="evidence" value="ECO:0007669"/>
    <property type="project" value="InterPro"/>
</dbReference>
<dbReference type="OrthoDB" id="5296557at2"/>
<evidence type="ECO:0000313" key="6">
    <source>
        <dbReference type="Proteomes" id="UP000267535"/>
    </source>
</evidence>
<dbReference type="AlphaFoldDB" id="A0A3P1SW99"/>
<keyword evidence="1" id="KW-0805">Transcription regulation</keyword>
<name>A0A3P1SW99_9GAMM</name>
<proteinExistence type="predicted"/>
<accession>A0A3P1SW99</accession>
<dbReference type="PANTHER" id="PTHR42756">
    <property type="entry name" value="TRANSCRIPTIONAL REGULATOR, MARR"/>
    <property type="match status" value="1"/>
</dbReference>
<keyword evidence="2" id="KW-0238">DNA-binding</keyword>
<protein>
    <submittedName>
        <fullName evidence="5">MarR family transcriptional regulator</fullName>
    </submittedName>
</protein>
<dbReference type="SUPFAM" id="SSF46785">
    <property type="entry name" value="Winged helix' DNA-binding domain"/>
    <property type="match status" value="1"/>
</dbReference>
<sequence length="137" mass="15337">MDNRLFFLINMVQRRMFNYADKACEEQLNASVSQMSALLYIAQHPGCFQKEIAAALALNKPAVTGLLGRMESNGLIQRTPSTEDARAMCLYPTESGNAKVEAIKPMITDLNLLIAEGFSDAEIKVVLRFLNTMMQRF</sequence>
<dbReference type="PANTHER" id="PTHR42756:SF1">
    <property type="entry name" value="TRANSCRIPTIONAL REPRESSOR OF EMRAB OPERON"/>
    <property type="match status" value="1"/>
</dbReference>
<dbReference type="RefSeq" id="WP_124924524.1">
    <property type="nucleotide sequence ID" value="NZ_BMOH01000001.1"/>
</dbReference>
<dbReference type="Proteomes" id="UP000267535">
    <property type="component" value="Unassembled WGS sequence"/>
</dbReference>
<dbReference type="Pfam" id="PF12802">
    <property type="entry name" value="MarR_2"/>
    <property type="match status" value="1"/>
</dbReference>
<evidence type="ECO:0000259" key="4">
    <source>
        <dbReference type="PROSITE" id="PS50995"/>
    </source>
</evidence>
<evidence type="ECO:0000256" key="2">
    <source>
        <dbReference type="ARBA" id="ARBA00023125"/>
    </source>
</evidence>